<dbReference type="AlphaFoldDB" id="A0A3M0IJB7"/>
<dbReference type="EMBL" id="QRBI01000323">
    <property type="protein sequence ID" value="RMB88488.1"/>
    <property type="molecule type" value="Genomic_DNA"/>
</dbReference>
<organism evidence="1 2">
    <name type="scientific">Hirundo rustica rustica</name>
    <dbReference type="NCBI Taxonomy" id="333673"/>
    <lineage>
        <taxon>Eukaryota</taxon>
        <taxon>Metazoa</taxon>
        <taxon>Chordata</taxon>
        <taxon>Craniata</taxon>
        <taxon>Vertebrata</taxon>
        <taxon>Euteleostomi</taxon>
        <taxon>Archelosauria</taxon>
        <taxon>Archosauria</taxon>
        <taxon>Dinosauria</taxon>
        <taxon>Saurischia</taxon>
        <taxon>Theropoda</taxon>
        <taxon>Coelurosauria</taxon>
        <taxon>Aves</taxon>
        <taxon>Neognathae</taxon>
        <taxon>Neoaves</taxon>
        <taxon>Telluraves</taxon>
        <taxon>Australaves</taxon>
        <taxon>Passeriformes</taxon>
        <taxon>Sylvioidea</taxon>
        <taxon>Hirundinidae</taxon>
        <taxon>Hirundo</taxon>
    </lineage>
</organism>
<keyword evidence="2" id="KW-1185">Reference proteome</keyword>
<reference evidence="1 2" key="1">
    <citation type="submission" date="2018-07" db="EMBL/GenBank/DDBJ databases">
        <title>A high quality draft genome assembly of the barn swallow (H. rustica rustica).</title>
        <authorList>
            <person name="Formenti G."/>
            <person name="Chiara M."/>
            <person name="Poveda L."/>
            <person name="Francoijs K.-J."/>
            <person name="Bonisoli-Alquati A."/>
            <person name="Canova L."/>
            <person name="Gianfranceschi L."/>
            <person name="Horner D.S."/>
            <person name="Saino N."/>
        </authorList>
    </citation>
    <scope>NUCLEOTIDE SEQUENCE [LARGE SCALE GENOMIC DNA]</scope>
    <source>
        <strain evidence="1">Chelidonia</strain>
        <tissue evidence="1">Blood</tissue>
    </source>
</reference>
<evidence type="ECO:0000313" key="1">
    <source>
        <dbReference type="EMBL" id="RMB88488.1"/>
    </source>
</evidence>
<protein>
    <submittedName>
        <fullName evidence="1">Uncharacterized protein</fullName>
    </submittedName>
</protein>
<dbReference type="Proteomes" id="UP000269221">
    <property type="component" value="Unassembled WGS sequence"/>
</dbReference>
<sequence>MGEYGEGNASTKGIAAAATAWRQAGHPLATGSNSFDKNATGFRYPPHSWVKTPYAIPFSGVYKQIKLLFKIWACPKIFGDSVYPAVTVSTLAVVSSPVWMFPFKGNPIPTLFC</sequence>
<accession>A0A3M0IJB7</accession>
<gene>
    <name evidence="1" type="ORF">DUI87_35135</name>
</gene>
<name>A0A3M0IJB7_HIRRU</name>
<proteinExistence type="predicted"/>
<comment type="caution">
    <text evidence="1">The sequence shown here is derived from an EMBL/GenBank/DDBJ whole genome shotgun (WGS) entry which is preliminary data.</text>
</comment>
<evidence type="ECO:0000313" key="2">
    <source>
        <dbReference type="Proteomes" id="UP000269221"/>
    </source>
</evidence>